<dbReference type="SUPFAM" id="SSF52540">
    <property type="entry name" value="P-loop containing nucleoside triphosphate hydrolases"/>
    <property type="match status" value="1"/>
</dbReference>
<dbReference type="Gene3D" id="3.30.300.160">
    <property type="entry name" value="Type II secretion system, protein E, N-terminal domain"/>
    <property type="match status" value="1"/>
</dbReference>
<protein>
    <submittedName>
        <fullName evidence="5">Type II/IV secretion system protein</fullName>
    </submittedName>
</protein>
<reference evidence="5 6" key="1">
    <citation type="submission" date="2020-08" db="EMBL/GenBank/DDBJ databases">
        <title>Bridging the membrane lipid divide: bacteria of the FCB group superphylum have the potential to synthesize archaeal ether lipids.</title>
        <authorList>
            <person name="Villanueva L."/>
            <person name="Von Meijenfeldt F.A.B."/>
            <person name="Westbye A.B."/>
            <person name="Yadav S."/>
            <person name="Hopmans E.C."/>
            <person name="Dutilh B.E."/>
            <person name="Sinninghe Damste J.S."/>
        </authorList>
    </citation>
    <scope>NUCLEOTIDE SEQUENCE [LARGE SCALE GENOMIC DNA]</scope>
    <source>
        <strain evidence="5">NIOZ-UU17</strain>
    </source>
</reference>
<keyword evidence="3" id="KW-0067">ATP-binding</keyword>
<dbReference type="InterPro" id="IPR037257">
    <property type="entry name" value="T2SS_E_N_sf"/>
</dbReference>
<comment type="similarity">
    <text evidence="1">Belongs to the GSP E family.</text>
</comment>
<dbReference type="Pfam" id="PF05157">
    <property type="entry name" value="MshEN"/>
    <property type="match status" value="1"/>
</dbReference>
<keyword evidence="2" id="KW-0547">Nucleotide-binding</keyword>
<dbReference type="GO" id="GO:0005886">
    <property type="term" value="C:plasma membrane"/>
    <property type="evidence" value="ECO:0007669"/>
    <property type="project" value="TreeGrafter"/>
</dbReference>
<comment type="caution">
    <text evidence="5">The sequence shown here is derived from an EMBL/GenBank/DDBJ whole genome shotgun (WGS) entry which is preliminary data.</text>
</comment>
<accession>A0A8J6NSD4</accession>
<dbReference type="GO" id="GO:0016887">
    <property type="term" value="F:ATP hydrolysis activity"/>
    <property type="evidence" value="ECO:0007669"/>
    <property type="project" value="TreeGrafter"/>
</dbReference>
<evidence type="ECO:0000256" key="1">
    <source>
        <dbReference type="ARBA" id="ARBA00006611"/>
    </source>
</evidence>
<dbReference type="EMBL" id="JACNIG010000247">
    <property type="protein sequence ID" value="MBC8432826.1"/>
    <property type="molecule type" value="Genomic_DNA"/>
</dbReference>
<dbReference type="Proteomes" id="UP000605201">
    <property type="component" value="Unassembled WGS sequence"/>
</dbReference>
<proteinExistence type="inferred from homology"/>
<dbReference type="PANTHER" id="PTHR30258">
    <property type="entry name" value="TYPE II SECRETION SYSTEM PROTEIN GSPE-RELATED"/>
    <property type="match status" value="1"/>
</dbReference>
<sequence>MKPAKKKNDSGNPFSVENVCQTLLESGLVTDAEVKKIYRRKDAVREKLERQRAQRLASSRTEFKIINPITIVDVIVSLELSRADNRAWPLDEEIIFQTLAKKWKIAYKKIDPLKLDLNVVTTTIPRTFAMRHLVLPIDISDGCLTVATSNPFNVEVVEDITRVTQLKVKTVVSSKTDIIKSIDEFFGFKRSISMAEDMFATRGVDLGNLEQYVKLKSADELPPNDQHIVNAVNHLLVYAFDQKASDIHIEPKRDEVQVRMRIDGVLHLVYKLPKKVHNAIISRIKALSRLDMAEKRRPQDGRIKTDKGGVEAEIRVSTVPVAFGEKMVMRLMDPDILFQDLRGLGFTPADLERYNQFIRMPHGMALVCGPTGSGKSTTLYSTLKTLSTPEINITTIEDPIEMVNEEFNQIAVQPAVGITFATITRTILRQDPDIIMIGEMRDLETAASAIQAALTGHLVLSTLHTNDAPSVVTRLLDLGTPAFMIQATLVGIMAQRLVRVICKFCKESFEIDAEELVNMGLNVGKKGRLTLYQGEGCIRCRNTGYRGRSGIYEVLPYTDSLKELTAADVDIAKITRKAIAEGMVTLRKNAIEKLLKGITTYQEVLRVTWEQA</sequence>
<organism evidence="5 6">
    <name type="scientific">Candidatus Desulfatibia vada</name>
    <dbReference type="NCBI Taxonomy" id="2841696"/>
    <lineage>
        <taxon>Bacteria</taxon>
        <taxon>Pseudomonadati</taxon>
        <taxon>Thermodesulfobacteriota</taxon>
        <taxon>Desulfobacteria</taxon>
        <taxon>Desulfobacterales</taxon>
        <taxon>Desulfobacterales incertae sedis</taxon>
        <taxon>Candidatus Desulfatibia</taxon>
    </lineage>
</organism>
<name>A0A8J6NSD4_9BACT</name>
<dbReference type="InterPro" id="IPR007831">
    <property type="entry name" value="T2SS_GspE_N"/>
</dbReference>
<dbReference type="PANTHER" id="PTHR30258:SF13">
    <property type="entry name" value="SECRETION PATHWAY ATPASE-RELATED"/>
    <property type="match status" value="1"/>
</dbReference>
<evidence type="ECO:0000256" key="3">
    <source>
        <dbReference type="ARBA" id="ARBA00022840"/>
    </source>
</evidence>
<evidence type="ECO:0000313" key="5">
    <source>
        <dbReference type="EMBL" id="MBC8432826.1"/>
    </source>
</evidence>
<feature type="domain" description="Bacterial type II secretion system protein E" evidence="4">
    <location>
        <begin position="428"/>
        <end position="442"/>
    </location>
</feature>
<dbReference type="Pfam" id="PF00437">
    <property type="entry name" value="T2SSE"/>
    <property type="match status" value="1"/>
</dbReference>
<evidence type="ECO:0000256" key="2">
    <source>
        <dbReference type="ARBA" id="ARBA00022741"/>
    </source>
</evidence>
<dbReference type="Gene3D" id="3.40.50.300">
    <property type="entry name" value="P-loop containing nucleotide triphosphate hydrolases"/>
    <property type="match status" value="1"/>
</dbReference>
<gene>
    <name evidence="5" type="ORF">H8D96_13020</name>
</gene>
<evidence type="ECO:0000313" key="6">
    <source>
        <dbReference type="Proteomes" id="UP000605201"/>
    </source>
</evidence>
<dbReference type="CDD" id="cd01129">
    <property type="entry name" value="PulE-GspE-like"/>
    <property type="match status" value="1"/>
</dbReference>
<dbReference type="GO" id="GO:0005524">
    <property type="term" value="F:ATP binding"/>
    <property type="evidence" value="ECO:0007669"/>
    <property type="project" value="UniProtKB-KW"/>
</dbReference>
<dbReference type="FunFam" id="3.40.50.300:FF:000398">
    <property type="entry name" value="Type IV pilus assembly ATPase PilB"/>
    <property type="match status" value="1"/>
</dbReference>
<dbReference type="PROSITE" id="PS00662">
    <property type="entry name" value="T2SP_E"/>
    <property type="match status" value="1"/>
</dbReference>
<dbReference type="Gene3D" id="3.30.450.90">
    <property type="match status" value="1"/>
</dbReference>
<dbReference type="InterPro" id="IPR001482">
    <property type="entry name" value="T2SS/T4SS_dom"/>
</dbReference>
<evidence type="ECO:0000259" key="4">
    <source>
        <dbReference type="PROSITE" id="PS00662"/>
    </source>
</evidence>
<dbReference type="InterPro" id="IPR027417">
    <property type="entry name" value="P-loop_NTPase"/>
</dbReference>
<dbReference type="SUPFAM" id="SSF160246">
    <property type="entry name" value="EspE N-terminal domain-like"/>
    <property type="match status" value="1"/>
</dbReference>
<dbReference type="AlphaFoldDB" id="A0A8J6NSD4"/>